<proteinExistence type="predicted"/>
<dbReference type="PANTHER" id="PTHR33307:SF6">
    <property type="entry name" value="ALPHA-RHAMNOSIDASE (EUROFUNG)-RELATED"/>
    <property type="match status" value="1"/>
</dbReference>
<feature type="compositionally biased region" description="Basic residues" evidence="1">
    <location>
        <begin position="328"/>
        <end position="337"/>
    </location>
</feature>
<evidence type="ECO:0000313" key="4">
    <source>
        <dbReference type="Proteomes" id="UP001054811"/>
    </source>
</evidence>
<dbReference type="InterPro" id="IPR013783">
    <property type="entry name" value="Ig-like_fold"/>
</dbReference>
<dbReference type="Proteomes" id="UP001054811">
    <property type="component" value="Chromosome"/>
</dbReference>
<protein>
    <submittedName>
        <fullName evidence="3">Alpha-L-rhamnosidase N-terminal domain-containing protein</fullName>
    </submittedName>
</protein>
<keyword evidence="4" id="KW-1185">Reference proteome</keyword>
<dbReference type="Pfam" id="PF25788">
    <property type="entry name" value="Ig_Rha78A_N"/>
    <property type="match status" value="1"/>
</dbReference>
<evidence type="ECO:0000259" key="2">
    <source>
        <dbReference type="Pfam" id="PF08531"/>
    </source>
</evidence>
<dbReference type="PANTHER" id="PTHR33307">
    <property type="entry name" value="ALPHA-RHAMNOSIDASE (EUROFUNG)"/>
    <property type="match status" value="1"/>
</dbReference>
<name>A0ABY5NLT6_9MICO</name>
<feature type="domain" description="Bacterial alpha-L-rhamnosidase N-terminal" evidence="2">
    <location>
        <begin position="156"/>
        <end position="268"/>
    </location>
</feature>
<dbReference type="InterPro" id="IPR016007">
    <property type="entry name" value="Alpha_rhamnosid"/>
</dbReference>
<dbReference type="Gene3D" id="2.60.40.10">
    <property type="entry name" value="Immunoglobulins"/>
    <property type="match status" value="1"/>
</dbReference>
<gene>
    <name evidence="3" type="ORF">L2X98_24115</name>
</gene>
<reference evidence="3" key="1">
    <citation type="submission" date="2022-01" db="EMBL/GenBank/DDBJ databases">
        <title>Microbacterium eymi and Microbacterium rhizovicinus sp. nov., isolated from the rhizospheric soil of Elymus tsukushiensis, a plant native to the Dokdo Islands, Republic of Korea.</title>
        <authorList>
            <person name="Hwang Y.J."/>
        </authorList>
    </citation>
    <scope>NUCLEOTIDE SEQUENCE</scope>
    <source>
        <strain evidence="3">KUDC0405</strain>
    </source>
</reference>
<dbReference type="Gene3D" id="2.60.120.260">
    <property type="entry name" value="Galactose-binding domain-like"/>
    <property type="match status" value="1"/>
</dbReference>
<dbReference type="EMBL" id="CP091139">
    <property type="protein sequence ID" value="UUT36148.1"/>
    <property type="molecule type" value="Genomic_DNA"/>
</dbReference>
<evidence type="ECO:0000256" key="1">
    <source>
        <dbReference type="SAM" id="MobiDB-lite"/>
    </source>
</evidence>
<dbReference type="Pfam" id="PF08531">
    <property type="entry name" value="Bac_rhamnosid_N"/>
    <property type="match status" value="1"/>
</dbReference>
<feature type="compositionally biased region" description="Low complexity" evidence="1">
    <location>
        <begin position="291"/>
        <end position="300"/>
    </location>
</feature>
<evidence type="ECO:0000313" key="3">
    <source>
        <dbReference type="EMBL" id="UUT36148.1"/>
    </source>
</evidence>
<accession>A0ABY5NLT6</accession>
<organism evidence="3 4">
    <name type="scientific">Microbacterium elymi</name>
    <dbReference type="NCBI Taxonomy" id="2909587"/>
    <lineage>
        <taxon>Bacteria</taxon>
        <taxon>Bacillati</taxon>
        <taxon>Actinomycetota</taxon>
        <taxon>Actinomycetes</taxon>
        <taxon>Micrococcales</taxon>
        <taxon>Microbacteriaceae</taxon>
        <taxon>Microbacterium</taxon>
    </lineage>
</organism>
<feature type="region of interest" description="Disordered" evidence="1">
    <location>
        <begin position="277"/>
        <end position="345"/>
    </location>
</feature>
<sequence>MAACHDLRVEYLTAPIGIGVTVPRFTWLVDHAQAAYQLEVAAGGDQVWATGAVASPETALIDYAGAPLRSNSTYTWRVRSRAAGSAWTAWASSSFETALLDAADWQAAWVEPAQQDAVVERWSILDWIRGATPVGPPEQRLRPPQLVRQRFTLEAEPVRARLYATARGVYSAFVNGRRADDQVLAPGSDAYRHRISVQCYDVTGALTAGENVLGVALADGWWAGRLGLTGSSAQFGTRTSAIWQLHLDFADGTTSIVASGADARSARGRGPMPICSSASCSTAAPSPPAGTAPDSTTPGGCRWQRWAATTRRCVPSPASRSGAYASCRRCRSPRRPTARSSTSGR</sequence>
<dbReference type="InterPro" id="IPR013737">
    <property type="entry name" value="Bac_rhamnosid_N"/>
</dbReference>